<evidence type="ECO:0000313" key="3">
    <source>
        <dbReference type="Proteomes" id="UP000010798"/>
    </source>
</evidence>
<accession>L0DB13</accession>
<dbReference type="Gene3D" id="3.90.1200.10">
    <property type="match status" value="1"/>
</dbReference>
<dbReference type="InterPro" id="IPR011009">
    <property type="entry name" value="Kinase-like_dom_sf"/>
</dbReference>
<dbReference type="Proteomes" id="UP000010798">
    <property type="component" value="Chromosome"/>
</dbReference>
<organism evidence="2 3">
    <name type="scientific">Singulisphaera acidiphila (strain ATCC BAA-1392 / DSM 18658 / VKM B-2454 / MOB10)</name>
    <dbReference type="NCBI Taxonomy" id="886293"/>
    <lineage>
        <taxon>Bacteria</taxon>
        <taxon>Pseudomonadati</taxon>
        <taxon>Planctomycetota</taxon>
        <taxon>Planctomycetia</taxon>
        <taxon>Isosphaerales</taxon>
        <taxon>Isosphaeraceae</taxon>
        <taxon>Singulisphaera</taxon>
    </lineage>
</organism>
<keyword evidence="3" id="KW-1185">Reference proteome</keyword>
<name>L0DB13_SINAD</name>
<proteinExistence type="predicted"/>
<dbReference type="eggNOG" id="COG2334">
    <property type="taxonomic scope" value="Bacteria"/>
</dbReference>
<dbReference type="InterPro" id="IPR002575">
    <property type="entry name" value="Aminoglycoside_PTrfase"/>
</dbReference>
<feature type="domain" description="Aminoglycoside phosphotransferase" evidence="1">
    <location>
        <begin position="55"/>
        <end position="271"/>
    </location>
</feature>
<protein>
    <submittedName>
        <fullName evidence="2">Putative homoserine kinase type II (Protein kinase fold)</fullName>
    </submittedName>
</protein>
<keyword evidence="2" id="KW-0808">Transferase</keyword>
<keyword evidence="2" id="KW-0418">Kinase</keyword>
<evidence type="ECO:0000259" key="1">
    <source>
        <dbReference type="Pfam" id="PF01636"/>
    </source>
</evidence>
<evidence type="ECO:0000313" key="2">
    <source>
        <dbReference type="EMBL" id="AGA26569.1"/>
    </source>
</evidence>
<dbReference type="AlphaFoldDB" id="L0DB13"/>
<gene>
    <name evidence="2" type="ordered locus">Sinac_2251</name>
</gene>
<dbReference type="EMBL" id="CP003364">
    <property type="protein sequence ID" value="AGA26569.1"/>
    <property type="molecule type" value="Genomic_DNA"/>
</dbReference>
<dbReference type="HOGENOM" id="CLU_723310_0_0_0"/>
<reference evidence="2 3" key="1">
    <citation type="submission" date="2012-02" db="EMBL/GenBank/DDBJ databases">
        <title>Complete sequence of chromosome of Singulisphaera acidiphila DSM 18658.</title>
        <authorList>
            <consortium name="US DOE Joint Genome Institute (JGI-PGF)"/>
            <person name="Lucas S."/>
            <person name="Copeland A."/>
            <person name="Lapidus A."/>
            <person name="Glavina del Rio T."/>
            <person name="Dalin E."/>
            <person name="Tice H."/>
            <person name="Bruce D."/>
            <person name="Goodwin L."/>
            <person name="Pitluck S."/>
            <person name="Peters L."/>
            <person name="Ovchinnikova G."/>
            <person name="Chertkov O."/>
            <person name="Kyrpides N."/>
            <person name="Mavromatis K."/>
            <person name="Ivanova N."/>
            <person name="Brettin T."/>
            <person name="Detter J.C."/>
            <person name="Han C."/>
            <person name="Larimer F."/>
            <person name="Land M."/>
            <person name="Hauser L."/>
            <person name="Markowitz V."/>
            <person name="Cheng J.-F."/>
            <person name="Hugenholtz P."/>
            <person name="Woyke T."/>
            <person name="Wu D."/>
            <person name="Tindall B."/>
            <person name="Pomrenke H."/>
            <person name="Brambilla E."/>
            <person name="Klenk H.-P."/>
            <person name="Eisen J.A."/>
        </authorList>
    </citation>
    <scope>NUCLEOTIDE SEQUENCE [LARGE SCALE GENOMIC DNA]</scope>
    <source>
        <strain evidence="3">ATCC BAA-1392 / DSM 18658 / VKM B-2454 / MOB10</strain>
    </source>
</reference>
<dbReference type="Pfam" id="PF01636">
    <property type="entry name" value="APH"/>
    <property type="match status" value="1"/>
</dbReference>
<dbReference type="STRING" id="886293.Sinac_2251"/>
<dbReference type="KEGG" id="saci:Sinac_2251"/>
<dbReference type="SUPFAM" id="SSF56112">
    <property type="entry name" value="Protein kinase-like (PK-like)"/>
    <property type="match status" value="1"/>
</dbReference>
<dbReference type="GO" id="GO:0016301">
    <property type="term" value="F:kinase activity"/>
    <property type="evidence" value="ECO:0007669"/>
    <property type="project" value="UniProtKB-KW"/>
</dbReference>
<sequence>MRSAIRPIGETMTLDDLHSVLDHYPAIARPTAEPEALGNAGGNSGVSLWQYPSGQGPLVARAWPADGTDVAHLSQIHEWVFMAESLGFVPVPVRDRMGRTFREQGGRLWDVSPWMPGSAASERPPDRGRLFAGFAALASFHQALSAQSRFGSSPGLGHRLSEIRALMSGGFDILQEAVANASTDAASDDALRWLNVARRITPRYFNQIKQAAAATCRLQPCLRDVRSDHLLFEGTRLTGLIDFGAMRVDVVSGDLARLLAEWVEGDRWARAEALNAYSAIRPLDGSEGELIDAFDASAALLGAGHWVRWHFLEKRRFEDPNAVGRGIERGLVRLLSHIAAELR</sequence>